<dbReference type="Ensembl" id="ENSSSCT00035087235.1">
    <property type="protein sequence ID" value="ENSSSCP00035036399.1"/>
    <property type="gene ID" value="ENSSSCG00035064804.1"/>
</dbReference>
<keyword evidence="1" id="KW-0472">Membrane</keyword>
<keyword evidence="1" id="KW-1133">Transmembrane helix</keyword>
<feature type="transmembrane region" description="Helical" evidence="1">
    <location>
        <begin position="122"/>
        <end position="145"/>
    </location>
</feature>
<name>A0A8D1ARX2_PIG</name>
<evidence type="ECO:0000313" key="3">
    <source>
        <dbReference type="Proteomes" id="UP000694720"/>
    </source>
</evidence>
<feature type="transmembrane region" description="Helical" evidence="1">
    <location>
        <begin position="207"/>
        <end position="226"/>
    </location>
</feature>
<feature type="transmembrane region" description="Helical" evidence="1">
    <location>
        <begin position="176"/>
        <end position="195"/>
    </location>
</feature>
<sequence length="249" mass="28505">MLLQMALCRSFLWLSSTPLCVYYHIFLIQSSVDGHLGCFHVLAIVNTAAVNMRVHVSFLRKFLSGYMPKSGIVGLYGSSMYRFLRYLHAVLHSGCTSLYSHQEWRRVPFSPHPIQHLLFVDLLMMAILTGVRQYLMVVLICISLMIRDVEHFFFKFLLAICTSSLESSLFRSFAHFSIGLLVLLLLSCISFLHILEIKPLSIASFETIFSHFFSCLFVFFLVSFAGQKLVNLIRSHWFIFALISVALGE</sequence>
<keyword evidence="1" id="KW-0812">Transmembrane</keyword>
<protein>
    <submittedName>
        <fullName evidence="2">Uncharacterized protein</fullName>
    </submittedName>
</protein>
<accession>A0A8D1ARX2</accession>
<feature type="transmembrane region" description="Helical" evidence="1">
    <location>
        <begin position="41"/>
        <end position="63"/>
    </location>
</feature>
<evidence type="ECO:0000313" key="2">
    <source>
        <dbReference type="Ensembl" id="ENSSSCP00035036399.1"/>
    </source>
</evidence>
<feature type="transmembrane region" description="Helical" evidence="1">
    <location>
        <begin position="12"/>
        <end position="29"/>
    </location>
</feature>
<proteinExistence type="predicted"/>
<reference evidence="2" key="1">
    <citation type="submission" date="2025-08" db="UniProtKB">
        <authorList>
            <consortium name="Ensembl"/>
        </authorList>
    </citation>
    <scope>IDENTIFICATION</scope>
</reference>
<dbReference type="AlphaFoldDB" id="A0A8D1ARX2"/>
<evidence type="ECO:0000256" key="1">
    <source>
        <dbReference type="SAM" id="Phobius"/>
    </source>
</evidence>
<organism evidence="2 3">
    <name type="scientific">Sus scrofa</name>
    <name type="common">Pig</name>
    <dbReference type="NCBI Taxonomy" id="9823"/>
    <lineage>
        <taxon>Eukaryota</taxon>
        <taxon>Metazoa</taxon>
        <taxon>Chordata</taxon>
        <taxon>Craniata</taxon>
        <taxon>Vertebrata</taxon>
        <taxon>Euteleostomi</taxon>
        <taxon>Mammalia</taxon>
        <taxon>Eutheria</taxon>
        <taxon>Laurasiatheria</taxon>
        <taxon>Artiodactyla</taxon>
        <taxon>Suina</taxon>
        <taxon>Suidae</taxon>
        <taxon>Sus</taxon>
    </lineage>
</organism>
<dbReference type="Proteomes" id="UP000694720">
    <property type="component" value="Unplaced"/>
</dbReference>